<name>A0ABU0I612_9HYPH</name>
<accession>A0ABU0I612</accession>
<gene>
    <name evidence="1" type="ORF">QO012_004575</name>
</gene>
<sequence>MTTTIVPGFAQSYRVPKLVFHVPVAVSTGLDGDAFEKLVEVATSILTAWQLKTLATVAEAGPHIVVFNAAKRVAASVCVLLAD</sequence>
<comment type="caution">
    <text evidence="1">The sequence shown here is derived from an EMBL/GenBank/DDBJ whole genome shotgun (WGS) entry which is preliminary data.</text>
</comment>
<dbReference type="RefSeq" id="WP_238208414.1">
    <property type="nucleotide sequence ID" value="NZ_BPQE01000055.1"/>
</dbReference>
<evidence type="ECO:0000313" key="2">
    <source>
        <dbReference type="Proteomes" id="UP001231124"/>
    </source>
</evidence>
<keyword evidence="2" id="KW-1185">Reference proteome</keyword>
<reference evidence="1 2" key="1">
    <citation type="submission" date="2023-07" db="EMBL/GenBank/DDBJ databases">
        <title>Genomic Encyclopedia of Type Strains, Phase IV (KMG-IV): sequencing the most valuable type-strain genomes for metagenomic binning, comparative biology and taxonomic classification.</title>
        <authorList>
            <person name="Goeker M."/>
        </authorList>
    </citation>
    <scope>NUCLEOTIDE SEQUENCE [LARGE SCALE GENOMIC DNA]</scope>
    <source>
        <strain evidence="1 2">DSM 19013</strain>
    </source>
</reference>
<protein>
    <submittedName>
        <fullName evidence="1">Uncharacterized protein</fullName>
    </submittedName>
</protein>
<dbReference type="EMBL" id="JAUSVP010000028">
    <property type="protein sequence ID" value="MDQ0450050.1"/>
    <property type="molecule type" value="Genomic_DNA"/>
</dbReference>
<proteinExistence type="predicted"/>
<evidence type="ECO:0000313" key="1">
    <source>
        <dbReference type="EMBL" id="MDQ0450050.1"/>
    </source>
</evidence>
<dbReference type="Proteomes" id="UP001231124">
    <property type="component" value="Unassembled WGS sequence"/>
</dbReference>
<organism evidence="1 2">
    <name type="scientific">Methylobacterium aerolatum</name>
    <dbReference type="NCBI Taxonomy" id="418708"/>
    <lineage>
        <taxon>Bacteria</taxon>
        <taxon>Pseudomonadati</taxon>
        <taxon>Pseudomonadota</taxon>
        <taxon>Alphaproteobacteria</taxon>
        <taxon>Hyphomicrobiales</taxon>
        <taxon>Methylobacteriaceae</taxon>
        <taxon>Methylobacterium</taxon>
    </lineage>
</organism>